<evidence type="ECO:0000259" key="2">
    <source>
        <dbReference type="PROSITE" id="PS50011"/>
    </source>
</evidence>
<dbReference type="Proteomes" id="UP000549394">
    <property type="component" value="Unassembled WGS sequence"/>
</dbReference>
<dbReference type="GO" id="GO:0005524">
    <property type="term" value="F:ATP binding"/>
    <property type="evidence" value="ECO:0007669"/>
    <property type="project" value="InterPro"/>
</dbReference>
<dbReference type="InterPro" id="IPR000719">
    <property type="entry name" value="Prot_kinase_dom"/>
</dbReference>
<proteinExistence type="predicted"/>
<gene>
    <name evidence="3" type="ORF">DGYR_LOCUS4250</name>
</gene>
<keyword evidence="4" id="KW-1185">Reference proteome</keyword>
<dbReference type="EMBL" id="CAJFCJ010000006">
    <property type="protein sequence ID" value="CAD5115518.1"/>
    <property type="molecule type" value="Genomic_DNA"/>
</dbReference>
<dbReference type="OrthoDB" id="5979581at2759"/>
<name>A0A7I8VH72_9ANNE</name>
<comment type="caution">
    <text evidence="3">The sequence shown here is derived from an EMBL/GenBank/DDBJ whole genome shotgun (WGS) entry which is preliminary data.</text>
</comment>
<dbReference type="InterPro" id="IPR011009">
    <property type="entry name" value="Kinase-like_dom_sf"/>
</dbReference>
<dbReference type="Pfam" id="PF00069">
    <property type="entry name" value="Pkinase"/>
    <property type="match status" value="1"/>
</dbReference>
<feature type="domain" description="Protein kinase" evidence="2">
    <location>
        <begin position="48"/>
        <end position="321"/>
    </location>
</feature>
<dbReference type="SMART" id="SM00220">
    <property type="entry name" value="S_TKc"/>
    <property type="match status" value="1"/>
</dbReference>
<accession>A0A7I8VH72</accession>
<feature type="region of interest" description="Disordered" evidence="1">
    <location>
        <begin position="1"/>
        <end position="25"/>
    </location>
</feature>
<sequence length="375" mass="44568">MISAGRTFDQSPKTDETKRRRRRTSEKKRKICDYNDFAESKEILNDRWLIKKKLGGGGFGQVYEVEDISTNIRGALKLEPIERKRIVLKMDERVLSDLKDQNHICELFARGKTKMYYFIIMSLKGKNLGQLRKEQSGQRFTLSTTIRIAKQTLAALRVVHDGGYIHRDVKPTNFAIGLPPHEKVIYVLDFGLSRRFLRNTIEFDKISTHTKTCFRHQRSRPSFRGTIKYASLNIHRRNEAGRRDDLYSWFYMIIEFLNGNLPWRQLYEKYDIEDAKEHFHEQREPMIHLPKHFHTILDHIESLKDYKDRPNYDFILAHLETIQTNYGVSDNDPFDWELKSKFLFNFPNASHIKNRLKKRKKSKINRNEFTSFESS</sequence>
<dbReference type="GO" id="GO:0004672">
    <property type="term" value="F:protein kinase activity"/>
    <property type="evidence" value="ECO:0007669"/>
    <property type="project" value="InterPro"/>
</dbReference>
<reference evidence="3 4" key="1">
    <citation type="submission" date="2020-08" db="EMBL/GenBank/DDBJ databases">
        <authorList>
            <person name="Hejnol A."/>
        </authorList>
    </citation>
    <scope>NUCLEOTIDE SEQUENCE [LARGE SCALE GENOMIC DNA]</scope>
</reference>
<evidence type="ECO:0000313" key="4">
    <source>
        <dbReference type="Proteomes" id="UP000549394"/>
    </source>
</evidence>
<dbReference type="AlphaFoldDB" id="A0A7I8VH72"/>
<evidence type="ECO:0000313" key="3">
    <source>
        <dbReference type="EMBL" id="CAD5115518.1"/>
    </source>
</evidence>
<evidence type="ECO:0000256" key="1">
    <source>
        <dbReference type="SAM" id="MobiDB-lite"/>
    </source>
</evidence>
<dbReference type="InterPro" id="IPR050235">
    <property type="entry name" value="CK1_Ser-Thr_kinase"/>
</dbReference>
<dbReference type="SUPFAM" id="SSF56112">
    <property type="entry name" value="Protein kinase-like (PK-like)"/>
    <property type="match status" value="1"/>
</dbReference>
<dbReference type="PROSITE" id="PS50011">
    <property type="entry name" value="PROTEIN_KINASE_DOM"/>
    <property type="match status" value="1"/>
</dbReference>
<organism evidence="3 4">
    <name type="scientific">Dimorphilus gyrociliatus</name>
    <dbReference type="NCBI Taxonomy" id="2664684"/>
    <lineage>
        <taxon>Eukaryota</taxon>
        <taxon>Metazoa</taxon>
        <taxon>Spiralia</taxon>
        <taxon>Lophotrochozoa</taxon>
        <taxon>Annelida</taxon>
        <taxon>Polychaeta</taxon>
        <taxon>Polychaeta incertae sedis</taxon>
        <taxon>Dinophilidae</taxon>
        <taxon>Dimorphilus</taxon>
    </lineage>
</organism>
<dbReference type="PANTHER" id="PTHR11909">
    <property type="entry name" value="CASEIN KINASE-RELATED"/>
    <property type="match status" value="1"/>
</dbReference>
<protein>
    <submittedName>
        <fullName evidence="3">DgyrCDS4484</fullName>
    </submittedName>
</protein>
<dbReference type="Gene3D" id="1.10.510.10">
    <property type="entry name" value="Transferase(Phosphotransferase) domain 1"/>
    <property type="match status" value="1"/>
</dbReference>